<dbReference type="PANTHER" id="PTHR22901">
    <property type="entry name" value="SIALATE O-ACETYLESTERASE"/>
    <property type="match status" value="1"/>
</dbReference>
<dbReference type="Gene3D" id="2.60.40.10">
    <property type="entry name" value="Immunoglobulins"/>
    <property type="match status" value="1"/>
</dbReference>
<accession>A0A6P1MB96</accession>
<evidence type="ECO:0000256" key="1">
    <source>
        <dbReference type="SAM" id="SignalP"/>
    </source>
</evidence>
<sequence length="182" mass="19366">MMKKMICIFGMLVQFACAELGFAPISNDGAVLQCEMPVNVWGTAAPGATVTVTFAGQEKKAVASDGGKWQVVLNSMSASSTARTMTLSSSGHPSSQCSNLTVGEVWLASGQLNMAFGLGSDKQGTTWAAQTIPELHYVLASRKSGIPVNLICSEVREPESVRYAWHSWMERPVTAAQHGAAR</sequence>
<dbReference type="AlphaFoldDB" id="A0A6P1MB96"/>
<dbReference type="GO" id="GO:0005975">
    <property type="term" value="P:carbohydrate metabolic process"/>
    <property type="evidence" value="ECO:0007669"/>
    <property type="project" value="TreeGrafter"/>
</dbReference>
<name>A0A6P1MB96_9BACT</name>
<dbReference type="GO" id="GO:0001681">
    <property type="term" value="F:sialate O-acetylesterase activity"/>
    <property type="evidence" value="ECO:0007669"/>
    <property type="project" value="InterPro"/>
</dbReference>
<dbReference type="Proteomes" id="UP000464954">
    <property type="component" value="Chromosome"/>
</dbReference>
<protein>
    <submittedName>
        <fullName evidence="2">Uncharacterized protein</fullName>
    </submittedName>
</protein>
<feature type="signal peptide" evidence="1">
    <location>
        <begin position="1"/>
        <end position="18"/>
    </location>
</feature>
<dbReference type="InterPro" id="IPR013783">
    <property type="entry name" value="Ig-like_fold"/>
</dbReference>
<dbReference type="InterPro" id="IPR039329">
    <property type="entry name" value="SIAE"/>
</dbReference>
<proteinExistence type="predicted"/>
<evidence type="ECO:0000313" key="3">
    <source>
        <dbReference type="Proteomes" id="UP000464954"/>
    </source>
</evidence>
<keyword evidence="3" id="KW-1185">Reference proteome</keyword>
<evidence type="ECO:0000313" key="2">
    <source>
        <dbReference type="EMBL" id="QHI69814.1"/>
    </source>
</evidence>
<gene>
    <name evidence="2" type="ORF">GT409_10255</name>
</gene>
<reference evidence="2 3" key="1">
    <citation type="submission" date="2020-01" db="EMBL/GenBank/DDBJ databases">
        <title>Ponticoccus aerotolerans gen. nov., sp. nov., an anaerobic bacterium and proposal of Ponticoccusceae fam. nov., Ponticoccusles ord. nov. and Ponticoccuse classis nov. in the phylum Kiritimatiellaeota.</title>
        <authorList>
            <person name="Zhou L.Y."/>
            <person name="Du Z.J."/>
        </authorList>
    </citation>
    <scope>NUCLEOTIDE SEQUENCE [LARGE SCALE GENOMIC DNA]</scope>
    <source>
        <strain evidence="2 3">S-5007</strain>
    </source>
</reference>
<organism evidence="2 3">
    <name type="scientific">Tichowtungia aerotolerans</name>
    <dbReference type="NCBI Taxonomy" id="2697043"/>
    <lineage>
        <taxon>Bacteria</taxon>
        <taxon>Pseudomonadati</taxon>
        <taxon>Kiritimatiellota</taxon>
        <taxon>Tichowtungiia</taxon>
        <taxon>Tichowtungiales</taxon>
        <taxon>Tichowtungiaceae</taxon>
        <taxon>Tichowtungia</taxon>
    </lineage>
</organism>
<dbReference type="PANTHER" id="PTHR22901:SF0">
    <property type="entry name" value="SIALATE O-ACETYLESTERASE"/>
    <property type="match status" value="1"/>
</dbReference>
<dbReference type="EMBL" id="CP047593">
    <property type="protein sequence ID" value="QHI69814.1"/>
    <property type="molecule type" value="Genomic_DNA"/>
</dbReference>
<dbReference type="KEGG" id="taer:GT409_10255"/>
<dbReference type="RefSeq" id="WP_160628996.1">
    <property type="nucleotide sequence ID" value="NZ_CP047593.1"/>
</dbReference>
<keyword evidence="1" id="KW-0732">Signal</keyword>
<feature type="chain" id="PRO_5026970384" evidence="1">
    <location>
        <begin position="19"/>
        <end position="182"/>
    </location>
</feature>